<feature type="transmembrane region" description="Helical" evidence="1">
    <location>
        <begin position="84"/>
        <end position="104"/>
    </location>
</feature>
<sequence>MKQEIKICIPPYKIVYSIMFFVILSLIRGITLVDEIGGALDANAALLGVVFCAETYVMERGSGRGEIFVLFPQRNRTKAVMRRLLIQNVYLCMLSYIGFFFFFWQKPMLLPDNSLFFQYGMYMLAVTGTILFWSTLSMTISNLTGSQWGGIGICLAVWMMLNSTFGDKTLGVFNIFAYGFRETEELLDLGWLWGKALGILLAAVMIGMTPYIIKKRG</sequence>
<feature type="transmembrane region" description="Helical" evidence="1">
    <location>
        <begin position="148"/>
        <end position="165"/>
    </location>
</feature>
<name>A0A1M4TSD0_9CLOT</name>
<feature type="transmembrane region" description="Helical" evidence="1">
    <location>
        <begin position="36"/>
        <end position="57"/>
    </location>
</feature>
<dbReference type="AlphaFoldDB" id="A0A1M4TSD0"/>
<gene>
    <name evidence="2" type="ORF">SAMN02745158_00565</name>
</gene>
<dbReference type="OrthoDB" id="1826122at2"/>
<evidence type="ECO:0000256" key="1">
    <source>
        <dbReference type="SAM" id="Phobius"/>
    </source>
</evidence>
<keyword evidence="3" id="KW-1185">Reference proteome</keyword>
<dbReference type="Proteomes" id="UP000184245">
    <property type="component" value="Unassembled WGS sequence"/>
</dbReference>
<proteinExistence type="predicted"/>
<protein>
    <recommendedName>
        <fullName evidence="4">ABC-2 family transporter protein</fullName>
    </recommendedName>
</protein>
<reference evidence="2 3" key="1">
    <citation type="submission" date="2016-11" db="EMBL/GenBank/DDBJ databases">
        <authorList>
            <person name="Jaros S."/>
            <person name="Januszkiewicz K."/>
            <person name="Wedrychowicz H."/>
        </authorList>
    </citation>
    <scope>NUCLEOTIDE SEQUENCE [LARGE SCALE GENOMIC DNA]</scope>
    <source>
        <strain evidence="2 3">DSM 17459</strain>
    </source>
</reference>
<accession>A0A1M4TSD0</accession>
<organism evidence="2 3">
    <name type="scientific">Lactonifactor longoviformis DSM 17459</name>
    <dbReference type="NCBI Taxonomy" id="1122155"/>
    <lineage>
        <taxon>Bacteria</taxon>
        <taxon>Bacillati</taxon>
        <taxon>Bacillota</taxon>
        <taxon>Clostridia</taxon>
        <taxon>Eubacteriales</taxon>
        <taxon>Clostridiaceae</taxon>
        <taxon>Lactonifactor</taxon>
    </lineage>
</organism>
<evidence type="ECO:0000313" key="3">
    <source>
        <dbReference type="Proteomes" id="UP000184245"/>
    </source>
</evidence>
<dbReference type="RefSeq" id="WP_072848856.1">
    <property type="nucleotide sequence ID" value="NZ_FQVI01000002.1"/>
</dbReference>
<keyword evidence="1" id="KW-0472">Membrane</keyword>
<dbReference type="EMBL" id="FQVI01000002">
    <property type="protein sequence ID" value="SHE47409.1"/>
    <property type="molecule type" value="Genomic_DNA"/>
</dbReference>
<feature type="transmembrane region" description="Helical" evidence="1">
    <location>
        <begin position="191"/>
        <end position="213"/>
    </location>
</feature>
<feature type="transmembrane region" description="Helical" evidence="1">
    <location>
        <begin position="116"/>
        <end position="136"/>
    </location>
</feature>
<keyword evidence="1" id="KW-0812">Transmembrane</keyword>
<dbReference type="STRING" id="1122155.SAMN02745158_00565"/>
<evidence type="ECO:0000313" key="2">
    <source>
        <dbReference type="EMBL" id="SHE47409.1"/>
    </source>
</evidence>
<keyword evidence="1" id="KW-1133">Transmembrane helix</keyword>
<evidence type="ECO:0008006" key="4">
    <source>
        <dbReference type="Google" id="ProtNLM"/>
    </source>
</evidence>
<feature type="transmembrane region" description="Helical" evidence="1">
    <location>
        <begin position="12"/>
        <end position="30"/>
    </location>
</feature>